<sequence length="50" mass="6145">MNIDPELLEKVQKENEEFRGLYREHITLKQKVEEFNKMKIITPEQEIEKK</sequence>
<dbReference type="InterPro" id="IPR038444">
    <property type="entry name" value="DUF465_sf"/>
</dbReference>
<proteinExistence type="predicted"/>
<protein>
    <recommendedName>
        <fullName evidence="2">DUF465 domain-containing protein</fullName>
    </recommendedName>
</protein>
<organism evidence="1">
    <name type="scientific">marine metagenome</name>
    <dbReference type="NCBI Taxonomy" id="408172"/>
    <lineage>
        <taxon>unclassified sequences</taxon>
        <taxon>metagenomes</taxon>
        <taxon>ecological metagenomes</taxon>
    </lineage>
</organism>
<dbReference type="Gene3D" id="6.10.280.50">
    <property type="match status" value="1"/>
</dbReference>
<dbReference type="EMBL" id="UINC01022560">
    <property type="protein sequence ID" value="SVA92437.1"/>
    <property type="molecule type" value="Genomic_DNA"/>
</dbReference>
<name>A0A381ZUD9_9ZZZZ</name>
<evidence type="ECO:0000313" key="1">
    <source>
        <dbReference type="EMBL" id="SVA92437.1"/>
    </source>
</evidence>
<feature type="non-terminal residue" evidence="1">
    <location>
        <position position="50"/>
    </location>
</feature>
<gene>
    <name evidence="1" type="ORF">METZ01_LOCUS145291</name>
</gene>
<reference evidence="1" key="1">
    <citation type="submission" date="2018-05" db="EMBL/GenBank/DDBJ databases">
        <authorList>
            <person name="Lanie J.A."/>
            <person name="Ng W.-L."/>
            <person name="Kazmierczak K.M."/>
            <person name="Andrzejewski T.M."/>
            <person name="Davidsen T.M."/>
            <person name="Wayne K.J."/>
            <person name="Tettelin H."/>
            <person name="Glass J.I."/>
            <person name="Rusch D."/>
            <person name="Podicherti R."/>
            <person name="Tsui H.-C.T."/>
            <person name="Winkler M.E."/>
        </authorList>
    </citation>
    <scope>NUCLEOTIDE SEQUENCE</scope>
</reference>
<evidence type="ECO:0008006" key="2">
    <source>
        <dbReference type="Google" id="ProtNLM"/>
    </source>
</evidence>
<dbReference type="AlphaFoldDB" id="A0A381ZUD9"/>
<accession>A0A381ZUD9</accession>